<feature type="transmembrane region" description="Helical" evidence="6">
    <location>
        <begin position="251"/>
        <end position="269"/>
    </location>
</feature>
<gene>
    <name evidence="7" type="ORF">BCD95_000895</name>
</gene>
<dbReference type="AlphaFoldDB" id="A0AAE5H229"/>
<dbReference type="NCBIfam" id="TIGR00797">
    <property type="entry name" value="matE"/>
    <property type="match status" value="1"/>
</dbReference>
<dbReference type="PANTHER" id="PTHR43823">
    <property type="entry name" value="SPORULATION PROTEIN YKVU"/>
    <property type="match status" value="1"/>
</dbReference>
<feature type="transmembrane region" description="Helical" evidence="6">
    <location>
        <begin position="80"/>
        <end position="101"/>
    </location>
</feature>
<dbReference type="GO" id="GO:0015297">
    <property type="term" value="F:antiporter activity"/>
    <property type="evidence" value="ECO:0007669"/>
    <property type="project" value="InterPro"/>
</dbReference>
<organism evidence="7 8">
    <name type="scientific">Clostridium beijerinckii</name>
    <name type="common">Clostridium MP</name>
    <dbReference type="NCBI Taxonomy" id="1520"/>
    <lineage>
        <taxon>Bacteria</taxon>
        <taxon>Bacillati</taxon>
        <taxon>Bacillota</taxon>
        <taxon>Clostridia</taxon>
        <taxon>Eubacteriales</taxon>
        <taxon>Clostridiaceae</taxon>
        <taxon>Clostridium</taxon>
    </lineage>
</organism>
<proteinExistence type="predicted"/>
<evidence type="ECO:0000313" key="8">
    <source>
        <dbReference type="Proteomes" id="UP000822184"/>
    </source>
</evidence>
<feature type="transmembrane region" description="Helical" evidence="6">
    <location>
        <begin position="122"/>
        <end position="144"/>
    </location>
</feature>
<feature type="transmembrane region" description="Helical" evidence="6">
    <location>
        <begin position="156"/>
        <end position="189"/>
    </location>
</feature>
<dbReference type="EMBL" id="JABTDW010000001">
    <property type="protein sequence ID" value="NSB12636.1"/>
    <property type="molecule type" value="Genomic_DNA"/>
</dbReference>
<feature type="transmembrane region" description="Helical" evidence="6">
    <location>
        <begin position="53"/>
        <end position="74"/>
    </location>
</feature>
<keyword evidence="5 6" id="KW-0472">Membrane</keyword>
<evidence type="ECO:0000256" key="3">
    <source>
        <dbReference type="ARBA" id="ARBA00022692"/>
    </source>
</evidence>
<accession>A0AAE5H229</accession>
<evidence type="ECO:0000256" key="2">
    <source>
        <dbReference type="ARBA" id="ARBA00022475"/>
    </source>
</evidence>
<comment type="caution">
    <text evidence="7">The sequence shown here is derived from an EMBL/GenBank/DDBJ whole genome shotgun (WGS) entry which is preliminary data.</text>
</comment>
<name>A0AAE5H229_CLOBE</name>
<keyword evidence="3 6" id="KW-0812">Transmembrane</keyword>
<evidence type="ECO:0000256" key="6">
    <source>
        <dbReference type="SAM" id="Phobius"/>
    </source>
</evidence>
<dbReference type="GO" id="GO:0005886">
    <property type="term" value="C:plasma membrane"/>
    <property type="evidence" value="ECO:0007669"/>
    <property type="project" value="UniProtKB-SubCell"/>
</dbReference>
<reference evidence="7" key="1">
    <citation type="submission" date="2020-06" db="EMBL/GenBank/DDBJ databases">
        <title>Genomic insights into acetone-butanol-ethanol (ABE) fermentation by sequencing solventogenic clostridia strains.</title>
        <authorList>
            <person name="Brown S."/>
        </authorList>
    </citation>
    <scope>NUCLEOTIDE SEQUENCE</scope>
    <source>
        <strain evidence="7">DJ123</strain>
    </source>
</reference>
<dbReference type="PANTHER" id="PTHR43823:SF3">
    <property type="entry name" value="MULTIDRUG EXPORT PROTEIN MEPA"/>
    <property type="match status" value="1"/>
</dbReference>
<evidence type="ECO:0000256" key="4">
    <source>
        <dbReference type="ARBA" id="ARBA00022989"/>
    </source>
</evidence>
<feature type="transmembrane region" description="Helical" evidence="6">
    <location>
        <begin position="276"/>
        <end position="295"/>
    </location>
</feature>
<sequence length="339" mass="36825">MDPIIRAYGGIGPVFDEAKQYATVIILGSVLFVYAQSLNSIIRGMGNARAKMINFLIDIFLNIIMGAIFIFVFHLGVVGAALATTLSSGVCAVIAFIQLCSDKNPARIKSKYFKLDKNIIKIIVPIGIPSFITQISMSIVTLVYNRLCLSYGGEISIAAFGIVTTICLLINMPIIGLGLGIQPIVGYNYGAHAMDRVRETLKVGMKAGTVFTIVCFLLIEIFARPIVSIFVNSSDPELLQLAEKALRLSQIMLPILAIQIIGAFSFQYIGNAKKSIFLSTLRQVILLPIIILLPIKFGITGVFVSQSISDLISGIIIIIYITKEIKSLLSDKNTEGVTV</sequence>
<feature type="transmembrane region" description="Helical" evidence="6">
    <location>
        <begin position="20"/>
        <end position="41"/>
    </location>
</feature>
<dbReference type="Pfam" id="PF01554">
    <property type="entry name" value="MatE"/>
    <property type="match status" value="2"/>
</dbReference>
<evidence type="ECO:0000256" key="5">
    <source>
        <dbReference type="ARBA" id="ARBA00023136"/>
    </source>
</evidence>
<dbReference type="InterPro" id="IPR002528">
    <property type="entry name" value="MATE_fam"/>
</dbReference>
<protein>
    <submittedName>
        <fullName evidence="7">MATE family efflux protein</fullName>
    </submittedName>
</protein>
<keyword evidence="2" id="KW-1003">Cell membrane</keyword>
<comment type="subcellular location">
    <subcellularLocation>
        <location evidence="1">Cell membrane</location>
        <topology evidence="1">Multi-pass membrane protein</topology>
    </subcellularLocation>
</comment>
<dbReference type="GO" id="GO:0042910">
    <property type="term" value="F:xenobiotic transmembrane transporter activity"/>
    <property type="evidence" value="ECO:0007669"/>
    <property type="project" value="InterPro"/>
</dbReference>
<dbReference type="Proteomes" id="UP000822184">
    <property type="component" value="Unassembled WGS sequence"/>
</dbReference>
<keyword evidence="4 6" id="KW-1133">Transmembrane helix</keyword>
<feature type="transmembrane region" description="Helical" evidence="6">
    <location>
        <begin position="210"/>
        <end position="231"/>
    </location>
</feature>
<evidence type="ECO:0000313" key="7">
    <source>
        <dbReference type="EMBL" id="NSB12636.1"/>
    </source>
</evidence>
<evidence type="ECO:0000256" key="1">
    <source>
        <dbReference type="ARBA" id="ARBA00004651"/>
    </source>
</evidence>
<dbReference type="InterPro" id="IPR051327">
    <property type="entry name" value="MATE_MepA_subfamily"/>
</dbReference>